<organism evidence="1 2">
    <name type="scientific">Bacteroides acidifaciens</name>
    <dbReference type="NCBI Taxonomy" id="85831"/>
    <lineage>
        <taxon>Bacteria</taxon>
        <taxon>Pseudomonadati</taxon>
        <taxon>Bacteroidota</taxon>
        <taxon>Bacteroidia</taxon>
        <taxon>Bacteroidales</taxon>
        <taxon>Bacteroidaceae</taxon>
        <taxon>Bacteroides</taxon>
    </lineage>
</organism>
<dbReference type="AlphaFoldDB" id="A0A3L8AC57"/>
<sequence>MAKKKKHKHHKNVPSLIEVEKDYGFFEDFMEYGPQYDTLNDCPIIPGETMTVQCISFKKLASSTRKLLRSIMEDLVLSYWESERQIPFGGKLNKMREAAIREGYSLTGQYAKDSDELKHLLNECVPTVINKELQKESDQQADKD</sequence>
<protein>
    <submittedName>
        <fullName evidence="1">Uncharacterized protein</fullName>
    </submittedName>
</protein>
<dbReference type="Proteomes" id="UP000267159">
    <property type="component" value="Unassembled WGS sequence"/>
</dbReference>
<accession>A0A3L8AC57</accession>
<comment type="caution">
    <text evidence="1">The sequence shown here is derived from an EMBL/GenBank/DDBJ whole genome shotgun (WGS) entry which is preliminary data.</text>
</comment>
<evidence type="ECO:0000313" key="2">
    <source>
        <dbReference type="Proteomes" id="UP000267159"/>
    </source>
</evidence>
<name>A0A3L8AC57_9BACE</name>
<dbReference type="EMBL" id="RAZM01000005">
    <property type="protein sequence ID" value="RLT81448.1"/>
    <property type="molecule type" value="Genomic_DNA"/>
</dbReference>
<reference evidence="1 2" key="1">
    <citation type="submission" date="2018-09" db="EMBL/GenBank/DDBJ databases">
        <title>Murine metabolic-syndrome-specific gut microbial biobank.</title>
        <authorList>
            <person name="Liu C."/>
        </authorList>
    </citation>
    <scope>NUCLEOTIDE SEQUENCE [LARGE SCALE GENOMIC DNA]</scope>
    <source>
        <strain evidence="1 2">0.1X-D8-26</strain>
    </source>
</reference>
<gene>
    <name evidence="1" type="ORF">D7Y07_03225</name>
</gene>
<evidence type="ECO:0000313" key="1">
    <source>
        <dbReference type="EMBL" id="RLT81448.1"/>
    </source>
</evidence>
<dbReference type="RefSeq" id="WP_121765932.1">
    <property type="nucleotide sequence ID" value="NZ_CAQHOZ010000174.1"/>
</dbReference>
<proteinExistence type="predicted"/>